<accession>A0ABP9AN77</accession>
<reference evidence="10" key="1">
    <citation type="journal article" date="2019" name="Int. J. Syst. Evol. Microbiol.">
        <title>The Global Catalogue of Microorganisms (GCM) 10K type strain sequencing project: providing services to taxonomists for standard genome sequencing and annotation.</title>
        <authorList>
            <consortium name="The Broad Institute Genomics Platform"/>
            <consortium name="The Broad Institute Genome Sequencing Center for Infectious Disease"/>
            <person name="Wu L."/>
            <person name="Ma J."/>
        </authorList>
    </citation>
    <scope>NUCLEOTIDE SEQUENCE [LARGE SCALE GENOMIC DNA]</scope>
    <source>
        <strain evidence="10">JCM 18537</strain>
    </source>
</reference>
<gene>
    <name evidence="9" type="ORF">GCM10023351_31270</name>
</gene>
<keyword evidence="4 7" id="KW-0812">Transmembrane</keyword>
<feature type="transmembrane region" description="Helical" evidence="7">
    <location>
        <begin position="46"/>
        <end position="71"/>
    </location>
</feature>
<keyword evidence="6 7" id="KW-0472">Membrane</keyword>
<sequence length="328" mass="36421">MPSSDLLLPATVTEVITTKGQKGRRRGPARRPRTIRLSRGDIALKTVSYVTITLFSLFCALPFVLIVSASFSSESEIMRTGFGLLPKGFTLTAYEFIFRSPRQILGSYAVTIIMTLAGTAIGLFIISMTGFALYRKDFRYRNVISFFIYFTTLFSAGLAPTFLWVGRDLGLRGSYLAVFLQLLMTPWLIILMKNFMRTVPYEIVESGKVDGAGDFRIFAQLTLPMMKPALATIGLFLALGYWNEWYLSSLYLGSTVEFKPLQYYLYNVINTANALRNSVAGDNVSITDLPSNTLKMASAVLATAPILFVYPFVQKYFVSGITVGAVKG</sequence>
<dbReference type="InterPro" id="IPR035906">
    <property type="entry name" value="MetI-like_sf"/>
</dbReference>
<dbReference type="Proteomes" id="UP001501645">
    <property type="component" value="Unassembled WGS sequence"/>
</dbReference>
<dbReference type="InterPro" id="IPR000515">
    <property type="entry name" value="MetI-like"/>
</dbReference>
<dbReference type="CDD" id="cd06261">
    <property type="entry name" value="TM_PBP2"/>
    <property type="match status" value="1"/>
</dbReference>
<evidence type="ECO:0000256" key="4">
    <source>
        <dbReference type="ARBA" id="ARBA00022692"/>
    </source>
</evidence>
<comment type="similarity">
    <text evidence="7">Belongs to the binding-protein-dependent transport system permease family.</text>
</comment>
<comment type="subcellular location">
    <subcellularLocation>
        <location evidence="1 7">Cell membrane</location>
        <topology evidence="1 7">Multi-pass membrane protein</topology>
    </subcellularLocation>
</comment>
<dbReference type="EMBL" id="BAABKO010000006">
    <property type="protein sequence ID" value="GAA4783607.1"/>
    <property type="molecule type" value="Genomic_DNA"/>
</dbReference>
<keyword evidence="10" id="KW-1185">Reference proteome</keyword>
<proteinExistence type="inferred from homology"/>
<comment type="caution">
    <text evidence="9">The sequence shown here is derived from an EMBL/GenBank/DDBJ whole genome shotgun (WGS) entry which is preliminary data.</text>
</comment>
<dbReference type="Gene3D" id="1.10.3720.10">
    <property type="entry name" value="MetI-like"/>
    <property type="match status" value="1"/>
</dbReference>
<protein>
    <submittedName>
        <fullName evidence="9">Carbohydrate ABC transporter permease</fullName>
    </submittedName>
</protein>
<dbReference type="PANTHER" id="PTHR43744:SF9">
    <property type="entry name" value="POLYGALACTURONAN_RHAMNOGALACTURONAN TRANSPORT SYSTEM PERMEASE PROTEIN YTCP"/>
    <property type="match status" value="1"/>
</dbReference>
<feature type="transmembrane region" description="Helical" evidence="7">
    <location>
        <begin position="108"/>
        <end position="134"/>
    </location>
</feature>
<dbReference type="PROSITE" id="PS50928">
    <property type="entry name" value="ABC_TM1"/>
    <property type="match status" value="1"/>
</dbReference>
<dbReference type="RefSeq" id="WP_345441279.1">
    <property type="nucleotide sequence ID" value="NZ_BAABKO010000006.1"/>
</dbReference>
<organism evidence="9 10">
    <name type="scientific">Microbacterium gilvum</name>
    <dbReference type="NCBI Taxonomy" id="1336204"/>
    <lineage>
        <taxon>Bacteria</taxon>
        <taxon>Bacillati</taxon>
        <taxon>Actinomycetota</taxon>
        <taxon>Actinomycetes</taxon>
        <taxon>Micrococcales</taxon>
        <taxon>Microbacteriaceae</taxon>
        <taxon>Microbacterium</taxon>
    </lineage>
</organism>
<keyword evidence="3" id="KW-1003">Cell membrane</keyword>
<dbReference type="SUPFAM" id="SSF161098">
    <property type="entry name" value="MetI-like"/>
    <property type="match status" value="1"/>
</dbReference>
<feature type="transmembrane region" description="Helical" evidence="7">
    <location>
        <begin position="296"/>
        <end position="313"/>
    </location>
</feature>
<keyword evidence="5 7" id="KW-1133">Transmembrane helix</keyword>
<evidence type="ECO:0000256" key="6">
    <source>
        <dbReference type="ARBA" id="ARBA00023136"/>
    </source>
</evidence>
<dbReference type="Pfam" id="PF00528">
    <property type="entry name" value="BPD_transp_1"/>
    <property type="match status" value="1"/>
</dbReference>
<evidence type="ECO:0000259" key="8">
    <source>
        <dbReference type="PROSITE" id="PS50928"/>
    </source>
</evidence>
<feature type="transmembrane region" description="Helical" evidence="7">
    <location>
        <begin position="172"/>
        <end position="191"/>
    </location>
</feature>
<evidence type="ECO:0000256" key="3">
    <source>
        <dbReference type="ARBA" id="ARBA00022475"/>
    </source>
</evidence>
<evidence type="ECO:0000313" key="10">
    <source>
        <dbReference type="Proteomes" id="UP001501645"/>
    </source>
</evidence>
<feature type="transmembrane region" description="Helical" evidence="7">
    <location>
        <begin position="146"/>
        <end position="166"/>
    </location>
</feature>
<dbReference type="PANTHER" id="PTHR43744">
    <property type="entry name" value="ABC TRANSPORTER PERMEASE PROTEIN MG189-RELATED-RELATED"/>
    <property type="match status" value="1"/>
</dbReference>
<evidence type="ECO:0000313" key="9">
    <source>
        <dbReference type="EMBL" id="GAA4783607.1"/>
    </source>
</evidence>
<name>A0ABP9AN77_9MICO</name>
<evidence type="ECO:0000256" key="2">
    <source>
        <dbReference type="ARBA" id="ARBA00022448"/>
    </source>
</evidence>
<feature type="domain" description="ABC transmembrane type-1" evidence="8">
    <location>
        <begin position="108"/>
        <end position="313"/>
    </location>
</feature>
<evidence type="ECO:0000256" key="7">
    <source>
        <dbReference type="RuleBase" id="RU363032"/>
    </source>
</evidence>
<feature type="transmembrane region" description="Helical" evidence="7">
    <location>
        <begin position="225"/>
        <end position="242"/>
    </location>
</feature>
<keyword evidence="2 7" id="KW-0813">Transport</keyword>
<evidence type="ECO:0000256" key="1">
    <source>
        <dbReference type="ARBA" id="ARBA00004651"/>
    </source>
</evidence>
<evidence type="ECO:0000256" key="5">
    <source>
        <dbReference type="ARBA" id="ARBA00022989"/>
    </source>
</evidence>